<evidence type="ECO:0000313" key="1">
    <source>
        <dbReference type="EMBL" id="SFF55607.1"/>
    </source>
</evidence>
<gene>
    <name evidence="1" type="ORF">SAMN05421541_11350</name>
</gene>
<dbReference type="Proteomes" id="UP000199645">
    <property type="component" value="Unassembled WGS sequence"/>
</dbReference>
<dbReference type="STRING" id="35752.SAMN05421541_11350"/>
<accession>A0A1I2JR28</accession>
<evidence type="ECO:0000313" key="2">
    <source>
        <dbReference type="Proteomes" id="UP000199645"/>
    </source>
</evidence>
<sequence length="66" mass="7681">MIWNFLRRMVLTAILVPLGVAGARKLGEAVERRRGPNNRASRWLRQGADTAQTLFGRKKRRRFGFR</sequence>
<name>A0A1I2JR28_9ACTN</name>
<proteinExistence type="predicted"/>
<organism evidence="1 2">
    <name type="scientific">Actinoplanes philippinensis</name>
    <dbReference type="NCBI Taxonomy" id="35752"/>
    <lineage>
        <taxon>Bacteria</taxon>
        <taxon>Bacillati</taxon>
        <taxon>Actinomycetota</taxon>
        <taxon>Actinomycetes</taxon>
        <taxon>Micromonosporales</taxon>
        <taxon>Micromonosporaceae</taxon>
        <taxon>Actinoplanes</taxon>
    </lineage>
</organism>
<dbReference type="EMBL" id="FONV01000013">
    <property type="protein sequence ID" value="SFF55607.1"/>
    <property type="molecule type" value="Genomic_DNA"/>
</dbReference>
<protein>
    <submittedName>
        <fullName evidence="1">Uncharacterized protein</fullName>
    </submittedName>
</protein>
<keyword evidence="2" id="KW-1185">Reference proteome</keyword>
<dbReference type="RefSeq" id="WP_093619751.1">
    <property type="nucleotide sequence ID" value="NZ_BOMT01000072.1"/>
</dbReference>
<reference evidence="1 2" key="1">
    <citation type="submission" date="2016-10" db="EMBL/GenBank/DDBJ databases">
        <authorList>
            <person name="de Groot N.N."/>
        </authorList>
    </citation>
    <scope>NUCLEOTIDE SEQUENCE [LARGE SCALE GENOMIC DNA]</scope>
    <source>
        <strain evidence="1 2">DSM 43019</strain>
    </source>
</reference>
<dbReference type="AlphaFoldDB" id="A0A1I2JR28"/>
<dbReference type="OrthoDB" id="3298382at2"/>